<gene>
    <name evidence="1" type="primary">GIP</name>
    <name evidence="1" type="ORF">CR513_34208</name>
</gene>
<reference evidence="1" key="1">
    <citation type="submission" date="2018-05" db="EMBL/GenBank/DDBJ databases">
        <title>Draft genome of Mucuna pruriens seed.</title>
        <authorList>
            <person name="Nnadi N.E."/>
            <person name="Vos R."/>
            <person name="Hasami M.H."/>
            <person name="Devisetty U.K."/>
            <person name="Aguiy J.C."/>
        </authorList>
    </citation>
    <scope>NUCLEOTIDE SEQUENCE [LARGE SCALE GENOMIC DNA]</scope>
    <source>
        <strain evidence="1">JCA_2017</strain>
    </source>
</reference>
<dbReference type="PANTHER" id="PTHR11439">
    <property type="entry name" value="GAG-POL-RELATED RETROTRANSPOSON"/>
    <property type="match status" value="1"/>
</dbReference>
<organism evidence="1 2">
    <name type="scientific">Mucuna pruriens</name>
    <name type="common">Velvet bean</name>
    <name type="synonym">Dolichos pruriens</name>
    <dbReference type="NCBI Taxonomy" id="157652"/>
    <lineage>
        <taxon>Eukaryota</taxon>
        <taxon>Viridiplantae</taxon>
        <taxon>Streptophyta</taxon>
        <taxon>Embryophyta</taxon>
        <taxon>Tracheophyta</taxon>
        <taxon>Spermatophyta</taxon>
        <taxon>Magnoliopsida</taxon>
        <taxon>eudicotyledons</taxon>
        <taxon>Gunneridae</taxon>
        <taxon>Pentapetalae</taxon>
        <taxon>rosids</taxon>
        <taxon>fabids</taxon>
        <taxon>Fabales</taxon>
        <taxon>Fabaceae</taxon>
        <taxon>Papilionoideae</taxon>
        <taxon>50 kb inversion clade</taxon>
        <taxon>NPAAA clade</taxon>
        <taxon>indigoferoid/millettioid clade</taxon>
        <taxon>Phaseoleae</taxon>
        <taxon>Mucuna</taxon>
    </lineage>
</organism>
<feature type="non-terminal residue" evidence="1">
    <location>
        <position position="1"/>
    </location>
</feature>
<comment type="caution">
    <text evidence="1">The sequence shown here is derived from an EMBL/GenBank/DDBJ whole genome shotgun (WGS) entry which is preliminary data.</text>
</comment>
<accession>A0A371G2C3</accession>
<keyword evidence="2" id="KW-1185">Reference proteome</keyword>
<sequence length="224" mass="26217">MMNEFEMSDLGFLSYFLGIEFEMTQYGMVMHQSKYAKDLLKRLNMQQSNLAGILVKVHARAKKVSLVGCKENIEGMVDFWNPISKRRSCYITKISWDRKSTIWYIFFYGKALISWFPTTEPIVALSSCEVEHIAASKITCQVKLLVDKKYVIDLPRHSASHGRSKHIETMFHFLRELVSSEKLKIEHCRTKIQFVDIFTTTLKWERFRCLRNSIRIVCVNATLN</sequence>
<dbReference type="AlphaFoldDB" id="A0A371G2C3"/>
<evidence type="ECO:0000313" key="2">
    <source>
        <dbReference type="Proteomes" id="UP000257109"/>
    </source>
</evidence>
<name>A0A371G2C3_MUCPR</name>
<dbReference type="OrthoDB" id="1927598at2759"/>
<evidence type="ECO:0000313" key="1">
    <source>
        <dbReference type="EMBL" id="RDX84697.1"/>
    </source>
</evidence>
<dbReference type="EMBL" id="QJKJ01006972">
    <property type="protein sequence ID" value="RDX84697.1"/>
    <property type="molecule type" value="Genomic_DNA"/>
</dbReference>
<dbReference type="STRING" id="157652.A0A371G2C3"/>
<dbReference type="PANTHER" id="PTHR11439:SF515">
    <property type="entry name" value="GAG-POL POLYPROTEIN"/>
    <property type="match status" value="1"/>
</dbReference>
<proteinExistence type="predicted"/>
<dbReference type="Proteomes" id="UP000257109">
    <property type="component" value="Unassembled WGS sequence"/>
</dbReference>
<protein>
    <submittedName>
        <fullName evidence="1">Copia protein</fullName>
    </submittedName>
</protein>
<dbReference type="CDD" id="cd09272">
    <property type="entry name" value="RNase_HI_RT_Ty1"/>
    <property type="match status" value="1"/>
</dbReference>